<dbReference type="EMBL" id="JBHSQJ010000141">
    <property type="protein sequence ID" value="MFC5910992.1"/>
    <property type="molecule type" value="Genomic_DNA"/>
</dbReference>
<reference evidence="2" key="1">
    <citation type="journal article" date="2019" name="Int. J. Syst. Evol. Microbiol.">
        <title>The Global Catalogue of Microorganisms (GCM) 10K type strain sequencing project: providing services to taxonomists for standard genome sequencing and annotation.</title>
        <authorList>
            <consortium name="The Broad Institute Genomics Platform"/>
            <consortium name="The Broad Institute Genome Sequencing Center for Infectious Disease"/>
            <person name="Wu L."/>
            <person name="Ma J."/>
        </authorList>
    </citation>
    <scope>NUCLEOTIDE SEQUENCE [LARGE SCALE GENOMIC DNA]</scope>
    <source>
        <strain evidence="2">JCM 4816</strain>
    </source>
</reference>
<keyword evidence="2" id="KW-1185">Reference proteome</keyword>
<name>A0ABW1GA75_9ACTN</name>
<evidence type="ECO:0000313" key="2">
    <source>
        <dbReference type="Proteomes" id="UP001596174"/>
    </source>
</evidence>
<dbReference type="Proteomes" id="UP001596174">
    <property type="component" value="Unassembled WGS sequence"/>
</dbReference>
<gene>
    <name evidence="1" type="ORF">ACFP3V_27780</name>
</gene>
<dbReference type="RefSeq" id="WP_380589133.1">
    <property type="nucleotide sequence ID" value="NZ_JBHSQJ010000141.1"/>
</dbReference>
<comment type="caution">
    <text evidence="1">The sequence shown here is derived from an EMBL/GenBank/DDBJ whole genome shotgun (WGS) entry which is preliminary data.</text>
</comment>
<sequence length="285" mass="30813">MAYVDSTLSCPMATAGFGKRLTNGQRIARRGDFSHLPEREAYLAAFIDQLPEGAQMDIKTLAQAQPRFGQAAVASALRNLTLAGHLRRVQICVGEGGNRWAYRTWFSAVPHDDEWWTEFLRTEDAATPPAFPEETPVPAAEGDDGAVADEGVVGDEGVEGDDAAPFGAEAVDAAYAALADLARRDHRLILSARDCEALAGEAARWFERGVTAEQFAQAMAAGLPAVVHRPAGLVRSRLIDKLPPVRLRPRKGPDLLQPIRECDDCRAPGRPGAFVNGLCRDCRQA</sequence>
<protein>
    <submittedName>
        <fullName evidence="1">MarR family transcriptional regulator</fullName>
    </submittedName>
</protein>
<accession>A0ABW1GA75</accession>
<evidence type="ECO:0000313" key="1">
    <source>
        <dbReference type="EMBL" id="MFC5910992.1"/>
    </source>
</evidence>
<proteinExistence type="predicted"/>
<organism evidence="1 2">
    <name type="scientific">Streptacidiphilus monticola</name>
    <dbReference type="NCBI Taxonomy" id="2161674"/>
    <lineage>
        <taxon>Bacteria</taxon>
        <taxon>Bacillati</taxon>
        <taxon>Actinomycetota</taxon>
        <taxon>Actinomycetes</taxon>
        <taxon>Kitasatosporales</taxon>
        <taxon>Streptomycetaceae</taxon>
        <taxon>Streptacidiphilus</taxon>
    </lineage>
</organism>